<dbReference type="GO" id="GO:0033185">
    <property type="term" value="C:dolichol-phosphate-mannose synthase complex"/>
    <property type="evidence" value="ECO:0007669"/>
    <property type="project" value="TreeGrafter"/>
</dbReference>
<evidence type="ECO:0000256" key="5">
    <source>
        <dbReference type="ARBA" id="ARBA00022989"/>
    </source>
</evidence>
<dbReference type="Proteomes" id="UP000272025">
    <property type="component" value="Unassembled WGS sequence"/>
</dbReference>
<evidence type="ECO:0000256" key="1">
    <source>
        <dbReference type="ARBA" id="ARBA00004477"/>
    </source>
</evidence>
<dbReference type="STRING" id="1314773.A0A3N2Q758"/>
<dbReference type="PANTHER" id="PTHR16433">
    <property type="entry name" value="DOLICHOL-PHOSPHATE MANNOSYLTRANSFERASE SUBUNIT 3"/>
    <property type="match status" value="1"/>
</dbReference>
<dbReference type="InterPro" id="IPR013174">
    <property type="entry name" value="DPM3"/>
</dbReference>
<comment type="subunit">
    <text evidence="7">Component of the dolichol-phosphate mannose (DPM) synthase complex.</text>
</comment>
<sequence length="92" mass="10213">MTRAQQTISLALLVSSVYLALFLELVPLPPAVQEQIVPVLPFWLLVSFGAYLLARLGYNVMTFNDVPEAHAELMAEIELAKKDLRTKGVDVD</sequence>
<evidence type="ECO:0000256" key="6">
    <source>
        <dbReference type="ARBA" id="ARBA00023136"/>
    </source>
</evidence>
<accession>A0A3N2Q758</accession>
<evidence type="ECO:0000256" key="4">
    <source>
        <dbReference type="ARBA" id="ARBA00022824"/>
    </source>
</evidence>
<dbReference type="AlphaFoldDB" id="A0A3N2Q758"/>
<comment type="function">
    <text evidence="7">Stabilizer subunit of the dolichol-phosphate mannose (DPM) synthase complex; tethers catalytic subunit to the ER.</text>
</comment>
<gene>
    <name evidence="8" type="ORF">SODALDRAFT_326779</name>
</gene>
<comment type="subcellular location">
    <subcellularLocation>
        <location evidence="1 7">Endoplasmic reticulum membrane</location>
        <topology evidence="1 7">Multi-pass membrane protein</topology>
    </subcellularLocation>
</comment>
<dbReference type="GeneID" id="39578738"/>
<dbReference type="Pfam" id="PF08285">
    <property type="entry name" value="DPM3"/>
    <property type="match status" value="1"/>
</dbReference>
<comment type="similarity">
    <text evidence="2 7">Belongs to the DPM3 family.</text>
</comment>
<keyword evidence="4 7" id="KW-0256">Endoplasmic reticulum</keyword>
<evidence type="ECO:0000256" key="2">
    <source>
        <dbReference type="ARBA" id="ARBA00010430"/>
    </source>
</evidence>
<keyword evidence="5 7" id="KW-1133">Transmembrane helix</keyword>
<keyword evidence="9" id="KW-1185">Reference proteome</keyword>
<evidence type="ECO:0000313" key="9">
    <source>
        <dbReference type="Proteomes" id="UP000272025"/>
    </source>
</evidence>
<dbReference type="OrthoDB" id="2014333at2759"/>
<evidence type="ECO:0000313" key="8">
    <source>
        <dbReference type="EMBL" id="ROT42623.1"/>
    </source>
</evidence>
<protein>
    <recommendedName>
        <fullName evidence="7">Dolichol-phosphate mannosyltransferase subunit 3</fullName>
    </recommendedName>
</protein>
<dbReference type="GO" id="GO:0006506">
    <property type="term" value="P:GPI anchor biosynthetic process"/>
    <property type="evidence" value="ECO:0007669"/>
    <property type="project" value="TreeGrafter"/>
</dbReference>
<dbReference type="GO" id="GO:0016757">
    <property type="term" value="F:glycosyltransferase activity"/>
    <property type="evidence" value="ECO:0007669"/>
    <property type="project" value="UniProtKB-KW"/>
</dbReference>
<dbReference type="EMBL" id="ML119051">
    <property type="protein sequence ID" value="ROT42623.1"/>
    <property type="molecule type" value="Genomic_DNA"/>
</dbReference>
<keyword evidence="3 7" id="KW-0812">Transmembrane</keyword>
<feature type="transmembrane region" description="Helical" evidence="7">
    <location>
        <begin position="7"/>
        <end position="23"/>
    </location>
</feature>
<keyword evidence="8" id="KW-0808">Transferase</keyword>
<keyword evidence="8" id="KW-0328">Glycosyltransferase</keyword>
<reference evidence="8 9" key="1">
    <citation type="journal article" date="2018" name="Mol. Ecol.">
        <title>The obligate alkalophilic soda-lake fungus Sodiomyces alkalinus has shifted to a protein diet.</title>
        <authorList>
            <person name="Grum-Grzhimaylo A.A."/>
            <person name="Falkoski D.L."/>
            <person name="van den Heuvel J."/>
            <person name="Valero-Jimenez C.A."/>
            <person name="Min B."/>
            <person name="Choi I.G."/>
            <person name="Lipzen A."/>
            <person name="Daum C.G."/>
            <person name="Aanen D.K."/>
            <person name="Tsang A."/>
            <person name="Henrissat B."/>
            <person name="Bilanenko E.N."/>
            <person name="de Vries R.P."/>
            <person name="van Kan J.A.L."/>
            <person name="Grigoriev I.V."/>
            <person name="Debets A.J.M."/>
        </authorList>
    </citation>
    <scope>NUCLEOTIDE SEQUENCE [LARGE SCALE GENOMIC DNA]</scope>
    <source>
        <strain evidence="8 9">F11</strain>
    </source>
</reference>
<proteinExistence type="inferred from homology"/>
<organism evidence="8 9">
    <name type="scientific">Sodiomyces alkalinus (strain CBS 110278 / VKM F-3762 / F11)</name>
    <name type="common">Alkaliphilic filamentous fungus</name>
    <dbReference type="NCBI Taxonomy" id="1314773"/>
    <lineage>
        <taxon>Eukaryota</taxon>
        <taxon>Fungi</taxon>
        <taxon>Dikarya</taxon>
        <taxon>Ascomycota</taxon>
        <taxon>Pezizomycotina</taxon>
        <taxon>Sordariomycetes</taxon>
        <taxon>Hypocreomycetidae</taxon>
        <taxon>Glomerellales</taxon>
        <taxon>Plectosphaerellaceae</taxon>
        <taxon>Sodiomyces</taxon>
    </lineage>
</organism>
<dbReference type="UniPathway" id="UPA00378"/>
<evidence type="ECO:0000256" key="7">
    <source>
        <dbReference type="RuleBase" id="RU365085"/>
    </source>
</evidence>
<dbReference type="RefSeq" id="XP_028470429.1">
    <property type="nucleotide sequence ID" value="XM_028610260.1"/>
</dbReference>
<evidence type="ECO:0000256" key="3">
    <source>
        <dbReference type="ARBA" id="ARBA00022692"/>
    </source>
</evidence>
<keyword evidence="6 7" id="KW-0472">Membrane</keyword>
<dbReference type="PANTHER" id="PTHR16433:SF0">
    <property type="entry name" value="DOLICHOL-PHOSPHATE MANNOSYLTRANSFERASE SUBUNIT 3"/>
    <property type="match status" value="1"/>
</dbReference>
<feature type="transmembrane region" description="Helical" evidence="7">
    <location>
        <begin position="35"/>
        <end position="54"/>
    </location>
</feature>
<dbReference type="GO" id="GO:0005789">
    <property type="term" value="C:endoplasmic reticulum membrane"/>
    <property type="evidence" value="ECO:0007669"/>
    <property type="project" value="UniProtKB-SubCell"/>
</dbReference>
<comment type="pathway">
    <text evidence="7">Protein modification; protein glycosylation.</text>
</comment>
<name>A0A3N2Q758_SODAK</name>